<keyword evidence="3" id="KW-1185">Reference proteome</keyword>
<dbReference type="Proteomes" id="UP000268321">
    <property type="component" value="Unassembled WGS sequence"/>
</dbReference>
<dbReference type="PANTHER" id="PTHR28142">
    <property type="entry name" value="MITOCHONDRIAL INNER MEMBRANE I-AAA PROTEASE SUPERCOMPLEX SUBUNIT MGR3-RELATED"/>
    <property type="match status" value="1"/>
</dbReference>
<proteinExistence type="predicted"/>
<sequence>MNGLSSRRHHFQAFNTRPSRLKRVLTINLWLVTCTAVAYYLWWPKHTFPSSVAKHLRNGLWAESDKGEKDYQLALKHYLEALEECNRLKMDPLTDEYTGILLKIGEMYERMDRAEDAALVYNELATLYLAVLKAAPSSAMGSRVRGSAHRAHLIQKDLRIALKLVELNHLNALLSKAILITHLLIAQEEVNKRLGSLADLASIMNASDLFNKDIDKNVSEAQKLLSQLSCNAEAAIAPATIVIETNPEAWEPFAEEFFNAMDVLSAICISEGDVETASGIRIAMAAKMVVAGVSPERLLIAQCNTASLLYFQAEQLEAQEFQMRQNFAEVAGVDHDKIKAIHDHLHPTTVAPEEAEEIRQKVKTAASKDDMAQYEKIIANKNELLKMVVAIYQSVIDGSKQLSGEVANENVVIAESVALATYGLGVVHLHLAKYDKAERFLREARVRSKGCQYDALIGEIEYELVKLFEERKTMQQKSGGAIEMDIHFNKTIGKIKGRRGDEGK</sequence>
<feature type="transmembrane region" description="Helical" evidence="1">
    <location>
        <begin position="21"/>
        <end position="43"/>
    </location>
</feature>
<protein>
    <recommendedName>
        <fullName evidence="4">TPR-like protein</fullName>
    </recommendedName>
</protein>
<evidence type="ECO:0000313" key="3">
    <source>
        <dbReference type="Proteomes" id="UP000268321"/>
    </source>
</evidence>
<evidence type="ECO:0000313" key="2">
    <source>
        <dbReference type="EMBL" id="RKP29685.1"/>
    </source>
</evidence>
<evidence type="ECO:0008006" key="4">
    <source>
        <dbReference type="Google" id="ProtNLM"/>
    </source>
</evidence>
<name>A0A4P9ZA79_9ASCO</name>
<organism evidence="2 3">
    <name type="scientific">Metschnikowia bicuspidata</name>
    <dbReference type="NCBI Taxonomy" id="27322"/>
    <lineage>
        <taxon>Eukaryota</taxon>
        <taxon>Fungi</taxon>
        <taxon>Dikarya</taxon>
        <taxon>Ascomycota</taxon>
        <taxon>Saccharomycotina</taxon>
        <taxon>Pichiomycetes</taxon>
        <taxon>Metschnikowiaceae</taxon>
        <taxon>Metschnikowia</taxon>
    </lineage>
</organism>
<dbReference type="SUPFAM" id="SSF48452">
    <property type="entry name" value="TPR-like"/>
    <property type="match status" value="1"/>
</dbReference>
<dbReference type="AlphaFoldDB" id="A0A4P9ZA79"/>
<keyword evidence="1" id="KW-1133">Transmembrane helix</keyword>
<dbReference type="GO" id="GO:0006515">
    <property type="term" value="P:protein quality control for misfolded or incompletely synthesized proteins"/>
    <property type="evidence" value="ECO:0007669"/>
    <property type="project" value="TreeGrafter"/>
</dbReference>
<dbReference type="PANTHER" id="PTHR28142:SF1">
    <property type="entry name" value="MITOCHONDRIAL INNER MEMBRANE I-AAA PROTEASE SUPERCOMPLEX SUBUNIT MGR3-RELATED"/>
    <property type="match status" value="1"/>
</dbReference>
<gene>
    <name evidence="2" type="ORF">METBISCDRAFT_31502</name>
</gene>
<accession>A0A4P9ZA79</accession>
<keyword evidence="1" id="KW-0472">Membrane</keyword>
<dbReference type="InterPro" id="IPR040201">
    <property type="entry name" value="Mrg3-like"/>
</dbReference>
<dbReference type="GO" id="GO:0031942">
    <property type="term" value="C:i-AAA complex"/>
    <property type="evidence" value="ECO:0007669"/>
    <property type="project" value="TreeGrafter"/>
</dbReference>
<dbReference type="InterPro" id="IPR011990">
    <property type="entry name" value="TPR-like_helical_dom_sf"/>
</dbReference>
<keyword evidence="1" id="KW-0812">Transmembrane</keyword>
<dbReference type="GO" id="GO:0051787">
    <property type="term" value="F:misfolded protein binding"/>
    <property type="evidence" value="ECO:0007669"/>
    <property type="project" value="TreeGrafter"/>
</dbReference>
<evidence type="ECO:0000256" key="1">
    <source>
        <dbReference type="SAM" id="Phobius"/>
    </source>
</evidence>
<dbReference type="EMBL" id="ML004478">
    <property type="protein sequence ID" value="RKP29685.1"/>
    <property type="molecule type" value="Genomic_DNA"/>
</dbReference>
<reference evidence="3" key="1">
    <citation type="journal article" date="2018" name="Nat. Microbiol.">
        <title>Leveraging single-cell genomics to expand the fungal tree of life.</title>
        <authorList>
            <person name="Ahrendt S.R."/>
            <person name="Quandt C.A."/>
            <person name="Ciobanu D."/>
            <person name="Clum A."/>
            <person name="Salamov A."/>
            <person name="Andreopoulos B."/>
            <person name="Cheng J.F."/>
            <person name="Woyke T."/>
            <person name="Pelin A."/>
            <person name="Henrissat B."/>
            <person name="Reynolds N.K."/>
            <person name="Benny G.L."/>
            <person name="Smith M.E."/>
            <person name="James T.Y."/>
            <person name="Grigoriev I.V."/>
        </authorList>
    </citation>
    <scope>NUCLEOTIDE SEQUENCE [LARGE SCALE GENOMIC DNA]</scope>
    <source>
        <strain evidence="3">Baker2002</strain>
    </source>
</reference>
<dbReference type="OrthoDB" id="10050400at2759"/>